<feature type="domain" description="G-protein coupled receptors family 1 profile" evidence="10">
    <location>
        <begin position="40"/>
        <end position="292"/>
    </location>
</feature>
<sequence>MKSPEAQLQQMMEQIKARSKTEVILESGFFALILSILFVGNFTTLLIMVLNRRMRTIPNMLVVSLAVSDFGLGALCSGPLGLLAISTSDWPFNDATCQYQGYIAITMAVASTQTLTIMAVNRYFRIVNQRKYRRFFTKKKTTIIIIVSWLYSLFTPLPYVLSGHKMIFHPSKFFCYLQVNSGPFTAFLVTVNVGIPSNVIFYCYLKIFKSVGNHSNNFQSSRHGTSRAVKVKDIKIARTLFAIVIFFTLCWTPVLLIDVVDTIRGRWSFPREAYLAYSFLITISSALNPVIYGVMNKNFQKEYLKILRCSHCRTQVAVEPFLVEGRSRTTTFSENSLRVRKKENLNEERM</sequence>
<dbReference type="PANTHER" id="PTHR24240">
    <property type="entry name" value="OPSIN"/>
    <property type="match status" value="1"/>
</dbReference>
<dbReference type="Gene3D" id="1.20.1070.10">
    <property type="entry name" value="Rhodopsin 7-helix transmembrane proteins"/>
    <property type="match status" value="1"/>
</dbReference>
<evidence type="ECO:0000256" key="7">
    <source>
        <dbReference type="ARBA" id="ARBA00023224"/>
    </source>
</evidence>
<dbReference type="CDD" id="cd00637">
    <property type="entry name" value="7tm_classA_rhodopsin-like"/>
    <property type="match status" value="1"/>
</dbReference>
<dbReference type="EMBL" id="CALNXI010000681">
    <property type="protein sequence ID" value="CAH3032707.1"/>
    <property type="molecule type" value="Genomic_DNA"/>
</dbReference>
<name>A0ABN8MP44_9CNID</name>
<comment type="caution">
    <text evidence="11">The sequence shown here is derived from an EMBL/GenBank/DDBJ whole genome shotgun (WGS) entry which is preliminary data.</text>
</comment>
<keyword evidence="6 8" id="KW-0675">Receptor</keyword>
<feature type="transmembrane region" description="Helical" evidence="9">
    <location>
        <begin position="274"/>
        <end position="295"/>
    </location>
</feature>
<comment type="similarity">
    <text evidence="8">Belongs to the G-protein coupled receptor 1 family.</text>
</comment>
<dbReference type="InterPro" id="IPR050125">
    <property type="entry name" value="GPCR_opsins"/>
</dbReference>
<gene>
    <name evidence="11" type="ORF">PEVE_00039107</name>
</gene>
<feature type="transmembrane region" description="Helical" evidence="9">
    <location>
        <begin position="62"/>
        <end position="87"/>
    </location>
</feature>
<comment type="subcellular location">
    <subcellularLocation>
        <location evidence="1">Membrane</location>
        <topology evidence="1">Multi-pass membrane protein</topology>
    </subcellularLocation>
</comment>
<dbReference type="Proteomes" id="UP001159427">
    <property type="component" value="Unassembled WGS sequence"/>
</dbReference>
<protein>
    <recommendedName>
        <fullName evidence="10">G-protein coupled receptors family 1 profile domain-containing protein</fullName>
    </recommendedName>
</protein>
<feature type="transmembrane region" description="Helical" evidence="9">
    <location>
        <begin position="236"/>
        <end position="254"/>
    </location>
</feature>
<evidence type="ECO:0000259" key="10">
    <source>
        <dbReference type="PROSITE" id="PS50262"/>
    </source>
</evidence>
<evidence type="ECO:0000256" key="8">
    <source>
        <dbReference type="RuleBase" id="RU000688"/>
    </source>
</evidence>
<feature type="transmembrane region" description="Helical" evidence="9">
    <location>
        <begin position="99"/>
        <end position="120"/>
    </location>
</feature>
<keyword evidence="4 8" id="KW-0297">G-protein coupled receptor</keyword>
<proteinExistence type="inferred from homology"/>
<reference evidence="11 12" key="1">
    <citation type="submission" date="2022-05" db="EMBL/GenBank/DDBJ databases">
        <authorList>
            <consortium name="Genoscope - CEA"/>
            <person name="William W."/>
        </authorList>
    </citation>
    <scope>NUCLEOTIDE SEQUENCE [LARGE SCALE GENOMIC DNA]</scope>
</reference>
<dbReference type="PROSITE" id="PS50262">
    <property type="entry name" value="G_PROTEIN_RECEP_F1_2"/>
    <property type="match status" value="1"/>
</dbReference>
<accession>A0ABN8MP44</accession>
<keyword evidence="7 8" id="KW-0807">Transducer</keyword>
<dbReference type="InterPro" id="IPR017452">
    <property type="entry name" value="GPCR_Rhodpsn_7TM"/>
</dbReference>
<feature type="transmembrane region" description="Helical" evidence="9">
    <location>
        <begin position="141"/>
        <end position="161"/>
    </location>
</feature>
<evidence type="ECO:0000313" key="12">
    <source>
        <dbReference type="Proteomes" id="UP001159427"/>
    </source>
</evidence>
<dbReference type="PRINTS" id="PR00237">
    <property type="entry name" value="GPCRRHODOPSN"/>
</dbReference>
<dbReference type="PROSITE" id="PS00237">
    <property type="entry name" value="G_PROTEIN_RECEP_F1_1"/>
    <property type="match status" value="1"/>
</dbReference>
<dbReference type="SUPFAM" id="SSF81321">
    <property type="entry name" value="Family A G protein-coupled receptor-like"/>
    <property type="match status" value="1"/>
</dbReference>
<evidence type="ECO:0000256" key="5">
    <source>
        <dbReference type="ARBA" id="ARBA00023136"/>
    </source>
</evidence>
<feature type="transmembrane region" description="Helical" evidence="9">
    <location>
        <begin position="29"/>
        <end position="50"/>
    </location>
</feature>
<evidence type="ECO:0000256" key="1">
    <source>
        <dbReference type="ARBA" id="ARBA00004141"/>
    </source>
</evidence>
<keyword evidence="3 9" id="KW-1133">Transmembrane helix</keyword>
<evidence type="ECO:0000256" key="9">
    <source>
        <dbReference type="SAM" id="Phobius"/>
    </source>
</evidence>
<keyword evidence="5 9" id="KW-0472">Membrane</keyword>
<evidence type="ECO:0000256" key="6">
    <source>
        <dbReference type="ARBA" id="ARBA00023170"/>
    </source>
</evidence>
<keyword evidence="12" id="KW-1185">Reference proteome</keyword>
<dbReference type="InterPro" id="IPR000276">
    <property type="entry name" value="GPCR_Rhodpsn"/>
</dbReference>
<dbReference type="Pfam" id="PF00001">
    <property type="entry name" value="7tm_1"/>
    <property type="match status" value="1"/>
</dbReference>
<feature type="transmembrane region" description="Helical" evidence="9">
    <location>
        <begin position="181"/>
        <end position="205"/>
    </location>
</feature>
<evidence type="ECO:0000256" key="2">
    <source>
        <dbReference type="ARBA" id="ARBA00022692"/>
    </source>
</evidence>
<evidence type="ECO:0000256" key="3">
    <source>
        <dbReference type="ARBA" id="ARBA00022989"/>
    </source>
</evidence>
<evidence type="ECO:0000313" key="11">
    <source>
        <dbReference type="EMBL" id="CAH3032707.1"/>
    </source>
</evidence>
<organism evidence="11 12">
    <name type="scientific">Porites evermanni</name>
    <dbReference type="NCBI Taxonomy" id="104178"/>
    <lineage>
        <taxon>Eukaryota</taxon>
        <taxon>Metazoa</taxon>
        <taxon>Cnidaria</taxon>
        <taxon>Anthozoa</taxon>
        <taxon>Hexacorallia</taxon>
        <taxon>Scleractinia</taxon>
        <taxon>Fungiina</taxon>
        <taxon>Poritidae</taxon>
        <taxon>Porites</taxon>
    </lineage>
</organism>
<keyword evidence="2 8" id="KW-0812">Transmembrane</keyword>
<evidence type="ECO:0000256" key="4">
    <source>
        <dbReference type="ARBA" id="ARBA00023040"/>
    </source>
</evidence>